<proteinExistence type="inferred from homology"/>
<dbReference type="AlphaFoldDB" id="A0A2S5B7I2"/>
<evidence type="ECO:0000256" key="1">
    <source>
        <dbReference type="ARBA" id="ARBA00004173"/>
    </source>
</evidence>
<evidence type="ECO:0000259" key="10">
    <source>
        <dbReference type="Pfam" id="PF02775"/>
    </source>
</evidence>
<name>A0A2S5B7I2_9BASI</name>
<dbReference type="GO" id="GO:0050660">
    <property type="term" value="F:flavin adenine dinucleotide binding"/>
    <property type="evidence" value="ECO:0007669"/>
    <property type="project" value="InterPro"/>
</dbReference>
<organism evidence="12 13">
    <name type="scientific">Rhodotorula taiwanensis</name>
    <dbReference type="NCBI Taxonomy" id="741276"/>
    <lineage>
        <taxon>Eukaryota</taxon>
        <taxon>Fungi</taxon>
        <taxon>Dikarya</taxon>
        <taxon>Basidiomycota</taxon>
        <taxon>Pucciniomycotina</taxon>
        <taxon>Microbotryomycetes</taxon>
        <taxon>Sporidiobolales</taxon>
        <taxon>Sporidiobolaceae</taxon>
        <taxon>Rhodotorula</taxon>
    </lineage>
</organism>
<feature type="domain" description="Thiamine pyrophosphate enzyme TPP-binding" evidence="10">
    <location>
        <begin position="373"/>
        <end position="522"/>
    </location>
</feature>
<comment type="cofactor">
    <cofactor evidence="8">
        <name>thiamine diphosphate</name>
        <dbReference type="ChEBI" id="CHEBI:58937"/>
    </cofactor>
    <text evidence="8">Binds 1 thiamine pyrophosphate per subunit.</text>
</comment>
<dbReference type="GO" id="GO:0005739">
    <property type="term" value="C:mitochondrion"/>
    <property type="evidence" value="ECO:0007669"/>
    <property type="project" value="UniProtKB-SubCell"/>
</dbReference>
<dbReference type="PANTHER" id="PTHR18968:SF13">
    <property type="entry name" value="ACETOLACTATE SYNTHASE CATALYTIC SUBUNIT, MITOCHONDRIAL"/>
    <property type="match status" value="1"/>
</dbReference>
<dbReference type="STRING" id="741276.A0A2S5B7I2"/>
<dbReference type="Gene3D" id="3.40.50.970">
    <property type="match status" value="2"/>
</dbReference>
<dbReference type="GO" id="GO:0009097">
    <property type="term" value="P:isoleucine biosynthetic process"/>
    <property type="evidence" value="ECO:0007669"/>
    <property type="project" value="UniProtKB-UniPathway"/>
</dbReference>
<dbReference type="FunFam" id="3.40.50.970:FF:000007">
    <property type="entry name" value="Acetolactate synthase"/>
    <property type="match status" value="1"/>
</dbReference>
<dbReference type="EMBL" id="PJQD01000048">
    <property type="protein sequence ID" value="POY72715.1"/>
    <property type="molecule type" value="Genomic_DNA"/>
</dbReference>
<dbReference type="InterPro" id="IPR012001">
    <property type="entry name" value="Thiamin_PyroP_enz_TPP-bd_dom"/>
</dbReference>
<evidence type="ECO:0000259" key="9">
    <source>
        <dbReference type="Pfam" id="PF00205"/>
    </source>
</evidence>
<dbReference type="UniPathway" id="UPA00047">
    <property type="reaction ID" value="UER00055"/>
</dbReference>
<keyword evidence="8" id="KW-0479">Metal-binding</keyword>
<evidence type="ECO:0000256" key="5">
    <source>
        <dbReference type="ARBA" id="ARBA00022605"/>
    </source>
</evidence>
<comment type="catalytic activity">
    <reaction evidence="8">
        <text>2 pyruvate + H(+) = (2S)-2-acetolactate + CO2</text>
        <dbReference type="Rhea" id="RHEA:25249"/>
        <dbReference type="ChEBI" id="CHEBI:15361"/>
        <dbReference type="ChEBI" id="CHEBI:15378"/>
        <dbReference type="ChEBI" id="CHEBI:16526"/>
        <dbReference type="ChEBI" id="CHEBI:58476"/>
        <dbReference type="EC" id="2.2.1.6"/>
    </reaction>
</comment>
<accession>A0A2S5B7I2</accession>
<evidence type="ECO:0000259" key="11">
    <source>
        <dbReference type="Pfam" id="PF02776"/>
    </source>
</evidence>
<dbReference type="EC" id="2.2.1.6" evidence="8"/>
<dbReference type="GO" id="GO:0030976">
    <property type="term" value="F:thiamine pyrophosphate binding"/>
    <property type="evidence" value="ECO:0007669"/>
    <property type="project" value="UniProtKB-UniRule"/>
</dbReference>
<dbReference type="InterPro" id="IPR012846">
    <property type="entry name" value="Acetolactate_synth_lsu"/>
</dbReference>
<comment type="similarity">
    <text evidence="4 8">Belongs to the TPP enzyme family.</text>
</comment>
<sequence length="568" mass="61065">MAQGYARISGKPGVVVVTSGPGSTNMLTPLQDALSDGTPLVVLCGQVATHVTGTDAFQEADIISLSRACTKWNAAVTDVHDLPRLLEKAFDIAISGRPGPVLLSLPIDVNMSAVQQAVPGWRPALPMGRQLPALSPKRGGPVAATASVARDTLDRLVDTSISRAAELIANAKRPVIYAGQGILATPEGPELLRQLSEKGSIPVTTTMQGLGAFDELDEERSLHMLGMHGSAYANLAMQSADVIIALGARFDDRITGNPKHFAPAARAASSAGKGGIVHFEISPRNINKTIRSDVAVRGCVVNSLRSLLPLLPEASASRRDWLQQIRHWKAQYPFVYEASDPERGERVKPQEVIEALDAWCEGYGKDNVIVTTGVGQHQMWACQHYRWRHPRTIVSSGGFGTMGFGLPAAIGAELAAPRKLVVDLDGDGSFAMSAMEILTAVQNKIGVKIIVFNNGHHGMVLKWQELNPGASELYYPALQPYGVMLNPEFSLFARSLGAHAITCDRSTDLPTKMAEFMEYDPSKVVMLEARVSANEGAFPQVLPGKALHEMRMHPKHPPLVEPVPGFAT</sequence>
<evidence type="ECO:0000256" key="4">
    <source>
        <dbReference type="ARBA" id="ARBA00007812"/>
    </source>
</evidence>
<dbReference type="Pfam" id="PF02776">
    <property type="entry name" value="TPP_enzyme_N"/>
    <property type="match status" value="1"/>
</dbReference>
<feature type="domain" description="Thiamine pyrophosphate enzyme N-terminal TPP-binding" evidence="11">
    <location>
        <begin position="1"/>
        <end position="64"/>
    </location>
</feature>
<dbReference type="GO" id="GO:0009099">
    <property type="term" value="P:L-valine biosynthetic process"/>
    <property type="evidence" value="ECO:0007669"/>
    <property type="project" value="UniProtKB-UniPathway"/>
</dbReference>
<keyword evidence="8" id="KW-0460">Magnesium</keyword>
<dbReference type="NCBIfam" id="TIGR00118">
    <property type="entry name" value="acolac_lg"/>
    <property type="match status" value="1"/>
</dbReference>
<keyword evidence="8" id="KW-0808">Transferase</keyword>
<keyword evidence="13" id="KW-1185">Reference proteome</keyword>
<dbReference type="UniPathway" id="UPA00049">
    <property type="reaction ID" value="UER00059"/>
</dbReference>
<keyword evidence="7 8" id="KW-0100">Branched-chain amino acid biosynthesis</keyword>
<comment type="subcellular location">
    <subcellularLocation>
        <location evidence="1">Mitochondrion</location>
    </subcellularLocation>
</comment>
<evidence type="ECO:0000256" key="2">
    <source>
        <dbReference type="ARBA" id="ARBA00004974"/>
    </source>
</evidence>
<dbReference type="Pfam" id="PF02775">
    <property type="entry name" value="TPP_enzyme_C"/>
    <property type="match status" value="1"/>
</dbReference>
<keyword evidence="6 8" id="KW-0786">Thiamine pyrophosphate</keyword>
<dbReference type="GO" id="GO:0000287">
    <property type="term" value="F:magnesium ion binding"/>
    <property type="evidence" value="ECO:0007669"/>
    <property type="project" value="UniProtKB-UniRule"/>
</dbReference>
<dbReference type="InterPro" id="IPR045229">
    <property type="entry name" value="TPP_enz"/>
</dbReference>
<dbReference type="Gene3D" id="3.40.50.1220">
    <property type="entry name" value="TPP-binding domain"/>
    <property type="match status" value="1"/>
</dbReference>
<dbReference type="Pfam" id="PF00205">
    <property type="entry name" value="TPP_enzyme_M"/>
    <property type="match status" value="1"/>
</dbReference>
<feature type="domain" description="Thiamine pyrophosphate enzyme central" evidence="9">
    <location>
        <begin position="161"/>
        <end position="307"/>
    </location>
</feature>
<comment type="caution">
    <text evidence="12">The sequence shown here is derived from an EMBL/GenBank/DDBJ whole genome shotgun (WGS) entry which is preliminary data.</text>
</comment>
<evidence type="ECO:0000313" key="12">
    <source>
        <dbReference type="EMBL" id="POY72715.1"/>
    </source>
</evidence>
<dbReference type="InterPro" id="IPR000399">
    <property type="entry name" value="TPP-bd_CS"/>
</dbReference>
<dbReference type="GO" id="GO:0003984">
    <property type="term" value="F:acetolactate synthase activity"/>
    <property type="evidence" value="ECO:0007669"/>
    <property type="project" value="UniProtKB-EC"/>
</dbReference>
<dbReference type="PANTHER" id="PTHR18968">
    <property type="entry name" value="THIAMINE PYROPHOSPHATE ENZYMES"/>
    <property type="match status" value="1"/>
</dbReference>
<evidence type="ECO:0000256" key="8">
    <source>
        <dbReference type="RuleBase" id="RU003591"/>
    </source>
</evidence>
<reference evidence="12 13" key="1">
    <citation type="journal article" date="2018" name="Front. Microbiol.">
        <title>Prospects for Fungal Bioremediation of Acidic Radioactive Waste Sites: Characterization and Genome Sequence of Rhodotorula taiwanensis MD1149.</title>
        <authorList>
            <person name="Tkavc R."/>
            <person name="Matrosova V.Y."/>
            <person name="Grichenko O.E."/>
            <person name="Gostincar C."/>
            <person name="Volpe R.P."/>
            <person name="Klimenkova P."/>
            <person name="Gaidamakova E.K."/>
            <person name="Zhou C.E."/>
            <person name="Stewart B.J."/>
            <person name="Lyman M.G."/>
            <person name="Malfatti S.A."/>
            <person name="Rubinfeld B."/>
            <person name="Courtot M."/>
            <person name="Singh J."/>
            <person name="Dalgard C.L."/>
            <person name="Hamilton T."/>
            <person name="Frey K.G."/>
            <person name="Gunde-Cimerman N."/>
            <person name="Dugan L."/>
            <person name="Daly M.J."/>
        </authorList>
    </citation>
    <scope>NUCLEOTIDE SEQUENCE [LARGE SCALE GENOMIC DNA]</scope>
    <source>
        <strain evidence="12 13">MD1149</strain>
    </source>
</reference>
<dbReference type="PROSITE" id="PS00187">
    <property type="entry name" value="TPP_ENZYMES"/>
    <property type="match status" value="1"/>
</dbReference>
<protein>
    <recommendedName>
        <fullName evidence="8">Acetolactate synthase</fullName>
        <ecNumber evidence="8">2.2.1.6</ecNumber>
    </recommendedName>
</protein>
<comment type="pathway">
    <text evidence="2 8">Amino-acid biosynthesis; L-isoleucine biosynthesis; L-isoleucine from 2-oxobutanoate: step 1/4.</text>
</comment>
<dbReference type="InterPro" id="IPR029061">
    <property type="entry name" value="THDP-binding"/>
</dbReference>
<evidence type="ECO:0000313" key="13">
    <source>
        <dbReference type="Proteomes" id="UP000237144"/>
    </source>
</evidence>
<dbReference type="InterPro" id="IPR029035">
    <property type="entry name" value="DHS-like_NAD/FAD-binding_dom"/>
</dbReference>
<evidence type="ECO:0000256" key="3">
    <source>
        <dbReference type="ARBA" id="ARBA00005025"/>
    </source>
</evidence>
<evidence type="ECO:0000256" key="6">
    <source>
        <dbReference type="ARBA" id="ARBA00023052"/>
    </source>
</evidence>
<comment type="pathway">
    <text evidence="3 8">Amino-acid biosynthesis; L-valine biosynthesis; L-valine from pyruvate: step 1/4.</text>
</comment>
<dbReference type="InterPro" id="IPR012000">
    <property type="entry name" value="Thiamin_PyroP_enz_cen_dom"/>
</dbReference>
<evidence type="ECO:0000256" key="7">
    <source>
        <dbReference type="ARBA" id="ARBA00023304"/>
    </source>
</evidence>
<dbReference type="OrthoDB" id="16262at2759"/>
<dbReference type="FunFam" id="3.40.50.1220:FF:000008">
    <property type="entry name" value="Acetolactate synthase"/>
    <property type="match status" value="1"/>
</dbReference>
<gene>
    <name evidence="12" type="ORF">BMF94_4547</name>
</gene>
<dbReference type="InterPro" id="IPR011766">
    <property type="entry name" value="TPP_enzyme_TPP-bd"/>
</dbReference>
<comment type="cofactor">
    <cofactor evidence="8">
        <name>Mg(2+)</name>
        <dbReference type="ChEBI" id="CHEBI:18420"/>
    </cofactor>
    <text evidence="8">Binds 1 Mg(2+) ion per subunit.</text>
</comment>
<dbReference type="GO" id="GO:0005948">
    <property type="term" value="C:acetolactate synthase complex"/>
    <property type="evidence" value="ECO:0007669"/>
    <property type="project" value="TreeGrafter"/>
</dbReference>
<dbReference type="SUPFAM" id="SSF52518">
    <property type="entry name" value="Thiamin diphosphate-binding fold (THDP-binding)"/>
    <property type="match status" value="2"/>
</dbReference>
<dbReference type="Proteomes" id="UP000237144">
    <property type="component" value="Unassembled WGS sequence"/>
</dbReference>
<dbReference type="SUPFAM" id="SSF52467">
    <property type="entry name" value="DHS-like NAD/FAD-binding domain"/>
    <property type="match status" value="1"/>
</dbReference>
<keyword evidence="5 8" id="KW-0028">Amino-acid biosynthesis</keyword>
<dbReference type="CDD" id="cd07035">
    <property type="entry name" value="TPP_PYR_POX_like"/>
    <property type="match status" value="1"/>
</dbReference>